<dbReference type="SUPFAM" id="SSF46906">
    <property type="entry name" value="Ribosomal protein L11, C-terminal domain"/>
    <property type="match status" value="1"/>
</dbReference>
<dbReference type="Pfam" id="PF00298">
    <property type="entry name" value="Ribosomal_L11"/>
    <property type="match status" value="1"/>
</dbReference>
<proteinExistence type="predicted"/>
<organism evidence="2 3">
    <name type="scientific">Pseudonocardia adelaidensis</name>
    <dbReference type="NCBI Taxonomy" id="648754"/>
    <lineage>
        <taxon>Bacteria</taxon>
        <taxon>Bacillati</taxon>
        <taxon>Actinomycetota</taxon>
        <taxon>Actinomycetes</taxon>
        <taxon>Pseudonocardiales</taxon>
        <taxon>Pseudonocardiaceae</taxon>
        <taxon>Pseudonocardia</taxon>
    </lineage>
</organism>
<reference evidence="3" key="1">
    <citation type="journal article" date="2019" name="Int. J. Syst. Evol. Microbiol.">
        <title>The Global Catalogue of Microorganisms (GCM) 10K type strain sequencing project: providing services to taxonomists for standard genome sequencing and annotation.</title>
        <authorList>
            <consortium name="The Broad Institute Genomics Platform"/>
            <consortium name="The Broad Institute Genome Sequencing Center for Infectious Disease"/>
            <person name="Wu L."/>
            <person name="Ma J."/>
        </authorList>
    </citation>
    <scope>NUCLEOTIDE SEQUENCE [LARGE SCALE GENOMIC DNA]</scope>
    <source>
        <strain evidence="3">JCM 18302</strain>
    </source>
</reference>
<dbReference type="Gene3D" id="1.10.10.250">
    <property type="entry name" value="Ribosomal protein L11, C-terminal domain"/>
    <property type="match status" value="1"/>
</dbReference>
<feature type="domain" description="Large ribosomal subunit protein uL11 C-terminal" evidence="1">
    <location>
        <begin position="5"/>
        <end position="70"/>
    </location>
</feature>
<dbReference type="InterPro" id="IPR020783">
    <property type="entry name" value="Ribosomal_uL11_C"/>
</dbReference>
<protein>
    <recommendedName>
        <fullName evidence="1">Large ribosomal subunit protein uL11 C-terminal domain-containing protein</fullName>
    </recommendedName>
</protein>
<gene>
    <name evidence="2" type="ORF">GCM10023320_30870</name>
</gene>
<comment type="caution">
    <text evidence="2">The sequence shown here is derived from an EMBL/GenBank/DDBJ whole genome shotgun (WGS) entry which is preliminary data.</text>
</comment>
<evidence type="ECO:0000313" key="3">
    <source>
        <dbReference type="Proteomes" id="UP001500804"/>
    </source>
</evidence>
<dbReference type="Proteomes" id="UP001500804">
    <property type="component" value="Unassembled WGS sequence"/>
</dbReference>
<evidence type="ECO:0000259" key="1">
    <source>
        <dbReference type="Pfam" id="PF00298"/>
    </source>
</evidence>
<dbReference type="InterPro" id="IPR036769">
    <property type="entry name" value="Ribosomal_uL11_C_sf"/>
</dbReference>
<evidence type="ECO:0000313" key="2">
    <source>
        <dbReference type="EMBL" id="GAA5121692.1"/>
    </source>
</evidence>
<keyword evidence="3" id="KW-1185">Reference proteome</keyword>
<dbReference type="EMBL" id="BAABJO010000010">
    <property type="protein sequence ID" value="GAA5121692.1"/>
    <property type="molecule type" value="Genomic_DNA"/>
</dbReference>
<sequence>MVATTRLLLEAAHGTTDPAILTEAAKGPGSVTADQVRGIAQAKLGDYKTDDLDRAVNVVTSAAKQMNIQVR</sequence>
<dbReference type="RefSeq" id="WP_345605751.1">
    <property type="nucleotide sequence ID" value="NZ_BAABJO010000010.1"/>
</dbReference>
<name>A0ABP9NKJ4_9PSEU</name>
<accession>A0ABP9NKJ4</accession>